<gene>
    <name evidence="1" type="ORF">RCL2_000917700</name>
</gene>
<protein>
    <submittedName>
        <fullName evidence="1">Uncharacterized protein</fullName>
    </submittedName>
</protein>
<dbReference type="EMBL" id="BLAL01000058">
    <property type="protein sequence ID" value="GES81941.1"/>
    <property type="molecule type" value="Genomic_DNA"/>
</dbReference>
<proteinExistence type="predicted"/>
<dbReference type="InterPro" id="IPR027417">
    <property type="entry name" value="P-loop_NTPase"/>
</dbReference>
<accession>A0A8H3L7X2</accession>
<comment type="caution">
    <text evidence="1">The sequence shown here is derived from an EMBL/GenBank/DDBJ whole genome shotgun (WGS) entry which is preliminary data.</text>
</comment>
<evidence type="ECO:0000313" key="1">
    <source>
        <dbReference type="EMBL" id="GES81941.1"/>
    </source>
</evidence>
<dbReference type="SUPFAM" id="SSF52540">
    <property type="entry name" value="P-loop containing nucleoside triphosphate hydrolases"/>
    <property type="match status" value="1"/>
</dbReference>
<name>A0A8H3L7X2_9GLOM</name>
<sequence length="79" mass="9235">MLTYRKEDASLVIFNTINTISEEKEMKEIFDRDKPTENYYYLLIGPQGVGKTALITLTTTMYFESSDEFSFIEGLFSWL</sequence>
<evidence type="ECO:0000313" key="2">
    <source>
        <dbReference type="Proteomes" id="UP000615446"/>
    </source>
</evidence>
<organism evidence="1 2">
    <name type="scientific">Rhizophagus clarus</name>
    <dbReference type="NCBI Taxonomy" id="94130"/>
    <lineage>
        <taxon>Eukaryota</taxon>
        <taxon>Fungi</taxon>
        <taxon>Fungi incertae sedis</taxon>
        <taxon>Mucoromycota</taxon>
        <taxon>Glomeromycotina</taxon>
        <taxon>Glomeromycetes</taxon>
        <taxon>Glomerales</taxon>
        <taxon>Glomeraceae</taxon>
        <taxon>Rhizophagus</taxon>
    </lineage>
</organism>
<dbReference type="Proteomes" id="UP000615446">
    <property type="component" value="Unassembled WGS sequence"/>
</dbReference>
<reference evidence="1" key="1">
    <citation type="submission" date="2019-10" db="EMBL/GenBank/DDBJ databases">
        <title>Conservation and host-specific expression of non-tandemly repeated heterogenous ribosome RNA gene in arbuscular mycorrhizal fungi.</title>
        <authorList>
            <person name="Maeda T."/>
            <person name="Kobayashi Y."/>
            <person name="Nakagawa T."/>
            <person name="Ezawa T."/>
            <person name="Yamaguchi K."/>
            <person name="Bino T."/>
            <person name="Nishimoto Y."/>
            <person name="Shigenobu S."/>
            <person name="Kawaguchi M."/>
        </authorList>
    </citation>
    <scope>NUCLEOTIDE SEQUENCE</scope>
    <source>
        <strain evidence="1">HR1</strain>
    </source>
</reference>
<dbReference type="AlphaFoldDB" id="A0A8H3L7X2"/>